<dbReference type="EMBL" id="SDHZ01000001">
    <property type="protein sequence ID" value="RXK85513.1"/>
    <property type="molecule type" value="Genomic_DNA"/>
</dbReference>
<feature type="transmembrane region" description="Helical" evidence="1">
    <location>
        <begin position="93"/>
        <end position="111"/>
    </location>
</feature>
<dbReference type="InterPro" id="IPR012373">
    <property type="entry name" value="Ferrdict_sens_TM"/>
</dbReference>
<dbReference type="GO" id="GO:0016989">
    <property type="term" value="F:sigma factor antagonist activity"/>
    <property type="evidence" value="ECO:0007669"/>
    <property type="project" value="TreeGrafter"/>
</dbReference>
<dbReference type="Proteomes" id="UP000290545">
    <property type="component" value="Unassembled WGS sequence"/>
</dbReference>
<dbReference type="Pfam" id="PF16344">
    <property type="entry name" value="FecR_C"/>
    <property type="match status" value="1"/>
</dbReference>
<dbReference type="Gene3D" id="3.55.50.30">
    <property type="match status" value="1"/>
</dbReference>
<gene>
    <name evidence="4" type="ORF">ESB13_01475</name>
</gene>
<evidence type="ECO:0000256" key="1">
    <source>
        <dbReference type="SAM" id="Phobius"/>
    </source>
</evidence>
<reference evidence="4 5" key="1">
    <citation type="submission" date="2019-01" db="EMBL/GenBank/DDBJ databases">
        <title>Filimonas sp. strain TTM-71.</title>
        <authorList>
            <person name="Chen W.-M."/>
        </authorList>
    </citation>
    <scope>NUCLEOTIDE SEQUENCE [LARGE SCALE GENOMIC DNA]</scope>
    <source>
        <strain evidence="4 5">TTM-71</strain>
    </source>
</reference>
<proteinExistence type="predicted"/>
<dbReference type="AlphaFoldDB" id="A0A4Q1DAD8"/>
<comment type="caution">
    <text evidence="4">The sequence shown here is derived from an EMBL/GenBank/DDBJ whole genome shotgun (WGS) entry which is preliminary data.</text>
</comment>
<dbReference type="PIRSF" id="PIRSF018266">
    <property type="entry name" value="FecR"/>
    <property type="match status" value="1"/>
</dbReference>
<keyword evidence="1" id="KW-0472">Membrane</keyword>
<organism evidence="4 5">
    <name type="scientific">Filimonas effusa</name>
    <dbReference type="NCBI Taxonomy" id="2508721"/>
    <lineage>
        <taxon>Bacteria</taxon>
        <taxon>Pseudomonadati</taxon>
        <taxon>Bacteroidota</taxon>
        <taxon>Chitinophagia</taxon>
        <taxon>Chitinophagales</taxon>
        <taxon>Chitinophagaceae</taxon>
        <taxon>Filimonas</taxon>
    </lineage>
</organism>
<evidence type="ECO:0000259" key="3">
    <source>
        <dbReference type="Pfam" id="PF16344"/>
    </source>
</evidence>
<dbReference type="Pfam" id="PF04773">
    <property type="entry name" value="FecR"/>
    <property type="match status" value="1"/>
</dbReference>
<sequence length="356" mass="40031">MNLLQERLQLLAMLVLDNQATEAEQQELNEILIQYPEMEAELVRIRQTYHFQSPVSSIPDADTAFSRHLERLAGRVPAPTSSRKKNRTLPMRLAGWMIAGSAAAACAFFIYNRNNHLKTIQEPQQYETVLASHGSKRQIQLPDGTNVWLNADSKLTYNADFRKGERVAWLTGEAFFDVKKDAARPMIIHTSNMKIKVLGTSFNVRSYGNEKTAETVLVSGAVEVSLKVNPESKIRLIPGNKLVVANRSSTGPGKHGSTPSLYWIDRIEADPSDTGSIAQQWTRPGLSFRGESLEGAISRLEHWFNIHIIIDDAQLKQGTYTGDFKDETLEQVLEALQLTGNFTYKIQKDSVILYKR</sequence>
<dbReference type="PANTHER" id="PTHR30273:SF2">
    <property type="entry name" value="PROTEIN FECR"/>
    <property type="match status" value="1"/>
</dbReference>
<protein>
    <submittedName>
        <fullName evidence="4">DUF4974 domain-containing protein</fullName>
    </submittedName>
</protein>
<feature type="domain" description="Protein FecR C-terminal" evidence="3">
    <location>
        <begin position="286"/>
        <end position="352"/>
    </location>
</feature>
<keyword evidence="1" id="KW-1133">Transmembrane helix</keyword>
<keyword evidence="5" id="KW-1185">Reference proteome</keyword>
<accession>A0A4Q1DAD8</accession>
<dbReference type="PANTHER" id="PTHR30273">
    <property type="entry name" value="PERIPLASMIC SIGNAL SENSOR AND SIGMA FACTOR ACTIVATOR FECR-RELATED"/>
    <property type="match status" value="1"/>
</dbReference>
<evidence type="ECO:0000313" key="5">
    <source>
        <dbReference type="Proteomes" id="UP000290545"/>
    </source>
</evidence>
<keyword evidence="1" id="KW-0812">Transmembrane</keyword>
<dbReference type="InterPro" id="IPR006860">
    <property type="entry name" value="FecR"/>
</dbReference>
<dbReference type="InterPro" id="IPR032508">
    <property type="entry name" value="FecR_C"/>
</dbReference>
<dbReference type="Gene3D" id="2.60.120.1440">
    <property type="match status" value="1"/>
</dbReference>
<dbReference type="OrthoDB" id="1523735at2"/>
<feature type="domain" description="FecR protein" evidence="2">
    <location>
        <begin position="129"/>
        <end position="223"/>
    </location>
</feature>
<evidence type="ECO:0000313" key="4">
    <source>
        <dbReference type="EMBL" id="RXK85513.1"/>
    </source>
</evidence>
<dbReference type="RefSeq" id="WP_129001265.1">
    <property type="nucleotide sequence ID" value="NZ_SDHZ01000001.1"/>
</dbReference>
<evidence type="ECO:0000259" key="2">
    <source>
        <dbReference type="Pfam" id="PF04773"/>
    </source>
</evidence>
<name>A0A4Q1DAD8_9BACT</name>